<dbReference type="InterPro" id="IPR022764">
    <property type="entry name" value="Peptidase_S54_rhomboid_dom"/>
</dbReference>
<keyword evidence="7" id="KW-0479">Metal-binding</keyword>
<evidence type="ECO:0000256" key="7">
    <source>
        <dbReference type="ARBA" id="ARBA00022723"/>
    </source>
</evidence>
<dbReference type="PROSITE" id="PS50089">
    <property type="entry name" value="ZF_RING_2"/>
    <property type="match status" value="1"/>
</dbReference>
<gene>
    <name evidence="16" type="ORF">L484_024195</name>
</gene>
<comment type="catalytic activity">
    <reaction evidence="1">
        <text>S-ubiquitinyl-[E2 ubiquitin-conjugating enzyme]-L-cysteine + [acceptor protein]-L-lysine = [E2 ubiquitin-conjugating enzyme]-L-cysteine + N(6)-ubiquitinyl-[acceptor protein]-L-lysine.</text>
        <dbReference type="EC" id="2.3.2.27"/>
    </reaction>
</comment>
<evidence type="ECO:0000256" key="13">
    <source>
        <dbReference type="PROSITE-ProRule" id="PRU00175"/>
    </source>
</evidence>
<dbReference type="PANTHER" id="PTHR43731:SF26">
    <property type="entry name" value="RHOMBOID-LIKE PROTEIN 10, CHLOROPLASTIC"/>
    <property type="match status" value="1"/>
</dbReference>
<evidence type="ECO:0000256" key="9">
    <source>
        <dbReference type="ARBA" id="ARBA00022786"/>
    </source>
</evidence>
<dbReference type="EC" id="2.3.2.27" evidence="4"/>
<dbReference type="Proteomes" id="UP000030645">
    <property type="component" value="Unassembled WGS sequence"/>
</dbReference>
<dbReference type="InterPro" id="IPR001841">
    <property type="entry name" value="Znf_RING"/>
</dbReference>
<keyword evidence="10" id="KW-0862">Zinc</keyword>
<keyword evidence="12 14" id="KW-0472">Membrane</keyword>
<accession>W9SBH9</accession>
<dbReference type="SMART" id="SM00184">
    <property type="entry name" value="RING"/>
    <property type="match status" value="1"/>
</dbReference>
<dbReference type="FunFam" id="1.20.1540.10:FF:000015">
    <property type="entry name" value="RHOMBOID-like protein 10 chloroplastic"/>
    <property type="match status" value="1"/>
</dbReference>
<dbReference type="InterPro" id="IPR035952">
    <property type="entry name" value="Rhomboid-like_sf"/>
</dbReference>
<dbReference type="GO" id="GO:0004252">
    <property type="term" value="F:serine-type endopeptidase activity"/>
    <property type="evidence" value="ECO:0007669"/>
    <property type="project" value="InterPro"/>
</dbReference>
<protein>
    <recommendedName>
        <fullName evidence="4">RING-type E3 ubiquitin transferase</fullName>
        <ecNumber evidence="4">2.3.2.27</ecNumber>
    </recommendedName>
</protein>
<name>W9SBH9_9ROSA</name>
<evidence type="ECO:0000256" key="10">
    <source>
        <dbReference type="ARBA" id="ARBA00022833"/>
    </source>
</evidence>
<evidence type="ECO:0000256" key="2">
    <source>
        <dbReference type="ARBA" id="ARBA00004141"/>
    </source>
</evidence>
<dbReference type="eggNOG" id="KOG0800">
    <property type="taxonomic scope" value="Eukaryota"/>
</dbReference>
<feature type="transmembrane region" description="Helical" evidence="14">
    <location>
        <begin position="513"/>
        <end position="531"/>
    </location>
</feature>
<evidence type="ECO:0000256" key="12">
    <source>
        <dbReference type="ARBA" id="ARBA00023136"/>
    </source>
</evidence>
<dbReference type="InterPro" id="IPR050925">
    <property type="entry name" value="Rhomboid_protease_S54"/>
</dbReference>
<dbReference type="GO" id="GO:0061630">
    <property type="term" value="F:ubiquitin protein ligase activity"/>
    <property type="evidence" value="ECO:0007669"/>
    <property type="project" value="UniProtKB-EC"/>
</dbReference>
<dbReference type="Gene3D" id="1.20.1540.10">
    <property type="entry name" value="Rhomboid-like"/>
    <property type="match status" value="1"/>
</dbReference>
<keyword evidence="9" id="KW-0833">Ubl conjugation pathway</keyword>
<dbReference type="CDD" id="cd16667">
    <property type="entry name" value="RING-H2_RNF126-like"/>
    <property type="match status" value="1"/>
</dbReference>
<organism evidence="16 17">
    <name type="scientific">Morus notabilis</name>
    <dbReference type="NCBI Taxonomy" id="981085"/>
    <lineage>
        <taxon>Eukaryota</taxon>
        <taxon>Viridiplantae</taxon>
        <taxon>Streptophyta</taxon>
        <taxon>Embryophyta</taxon>
        <taxon>Tracheophyta</taxon>
        <taxon>Spermatophyta</taxon>
        <taxon>Magnoliopsida</taxon>
        <taxon>eudicotyledons</taxon>
        <taxon>Gunneridae</taxon>
        <taxon>Pentapetalae</taxon>
        <taxon>rosids</taxon>
        <taxon>fabids</taxon>
        <taxon>Rosales</taxon>
        <taxon>Moraceae</taxon>
        <taxon>Moreae</taxon>
        <taxon>Morus</taxon>
    </lineage>
</organism>
<dbReference type="GO" id="GO:0031969">
    <property type="term" value="C:chloroplast membrane"/>
    <property type="evidence" value="ECO:0007669"/>
    <property type="project" value="TreeGrafter"/>
</dbReference>
<evidence type="ECO:0000313" key="17">
    <source>
        <dbReference type="Proteomes" id="UP000030645"/>
    </source>
</evidence>
<proteinExistence type="inferred from homology"/>
<dbReference type="FunFam" id="3.30.40.10:FF:000022">
    <property type="entry name" value="E3 ubiquitin-protein ligase RING1-like"/>
    <property type="match status" value="1"/>
</dbReference>
<evidence type="ECO:0000256" key="14">
    <source>
        <dbReference type="SAM" id="Phobius"/>
    </source>
</evidence>
<evidence type="ECO:0000256" key="11">
    <source>
        <dbReference type="ARBA" id="ARBA00022989"/>
    </source>
</evidence>
<keyword evidence="5" id="KW-0808">Transferase</keyword>
<comment type="similarity">
    <text evidence="3">Belongs to the peptidase S54 family.</text>
</comment>
<reference evidence="17" key="1">
    <citation type="submission" date="2013-01" db="EMBL/GenBank/DDBJ databases">
        <title>Draft Genome Sequence of a Mulberry Tree, Morus notabilis C.K. Schneid.</title>
        <authorList>
            <person name="He N."/>
            <person name="Zhao S."/>
        </authorList>
    </citation>
    <scope>NUCLEOTIDE SEQUENCE</scope>
</reference>
<dbReference type="eggNOG" id="KOG2289">
    <property type="taxonomic scope" value="Eukaryota"/>
</dbReference>
<dbReference type="Pfam" id="PF01694">
    <property type="entry name" value="Rhomboid"/>
    <property type="match status" value="1"/>
</dbReference>
<evidence type="ECO:0000259" key="15">
    <source>
        <dbReference type="PROSITE" id="PS50089"/>
    </source>
</evidence>
<comment type="subcellular location">
    <subcellularLocation>
        <location evidence="2">Membrane</location>
        <topology evidence="2">Multi-pass membrane protein</topology>
    </subcellularLocation>
</comment>
<dbReference type="InterPro" id="IPR013083">
    <property type="entry name" value="Znf_RING/FYVE/PHD"/>
</dbReference>
<dbReference type="SUPFAM" id="SSF144091">
    <property type="entry name" value="Rhomboid-like"/>
    <property type="match status" value="1"/>
</dbReference>
<evidence type="ECO:0000256" key="1">
    <source>
        <dbReference type="ARBA" id="ARBA00000900"/>
    </source>
</evidence>
<dbReference type="AlphaFoldDB" id="W9SBH9"/>
<dbReference type="Pfam" id="PF13639">
    <property type="entry name" value="zf-RING_2"/>
    <property type="match status" value="1"/>
</dbReference>
<evidence type="ECO:0000256" key="8">
    <source>
        <dbReference type="ARBA" id="ARBA00022771"/>
    </source>
</evidence>
<evidence type="ECO:0000256" key="5">
    <source>
        <dbReference type="ARBA" id="ARBA00022679"/>
    </source>
</evidence>
<dbReference type="PANTHER" id="PTHR43731">
    <property type="entry name" value="RHOMBOID PROTEASE"/>
    <property type="match status" value="1"/>
</dbReference>
<feature type="domain" description="RING-type" evidence="15">
    <location>
        <begin position="199"/>
        <end position="240"/>
    </location>
</feature>
<dbReference type="GO" id="GO:0008270">
    <property type="term" value="F:zinc ion binding"/>
    <property type="evidence" value="ECO:0007669"/>
    <property type="project" value="UniProtKB-KW"/>
</dbReference>
<dbReference type="STRING" id="981085.W9SBH9"/>
<dbReference type="Gene3D" id="3.30.40.10">
    <property type="entry name" value="Zinc/RING finger domain, C3HC4 (zinc finger)"/>
    <property type="match status" value="1"/>
</dbReference>
<evidence type="ECO:0000256" key="6">
    <source>
        <dbReference type="ARBA" id="ARBA00022692"/>
    </source>
</evidence>
<sequence>MSSAGRPRVVVNGIRRTRTFHHFWCSNCQRTVRTTFSNAYDTSCPYCSDELHLELDVSSPRLLRTSDQPTTGRLFENLALLLDPTISLPSREPANFGRSRGGALEPHLLEGRREEWLYDTEEGPGPNLQSWITLQFGENNRGGNEDDHDIERNEILRVGTARNGIQQRRPGPQPASRTAIEALPTVKVTESQLRNEPICAVCKEEFEAGGEVRELPCRHFYHSDCIVPWLRLHKTCPVCRQEIDESGDFANATFEDDHGRSFEEFVSNSLRWRWNQILSFWPFRAFIDYWTQRSLDFPRLNMLGVGGSSWLLPHPFGFGLPEPKVGPTPMNVVTTAASLRLGHLLRRGFNSYFQKLGSLDRGPRLRDSLQSASWACFCLFGEGENGEDLVGNQGMANKSKMSNPSPFNERRWTNVLLALNVVIYIAQVATQGRLMFWGAKINDLVEEGQLWRLVTSAFLHANIGHLLVNCYSLNAVGPSVEKISGPGRYLAVYFASAIASSTMSYLFSKDAAVGASGAIFGLVGSMAVFVMRHRGQAGGGKRELQHIVNVIALNMVMGLLSEGIDNWGHLGGLLGGAAASWLLGPAWGYESPSPDGRRIFSDRAPIFYLINWNKRS</sequence>
<keyword evidence="8 13" id="KW-0863">Zinc-finger</keyword>
<evidence type="ECO:0000313" key="16">
    <source>
        <dbReference type="EMBL" id="EXB97333.1"/>
    </source>
</evidence>
<dbReference type="EMBL" id="KE345262">
    <property type="protein sequence ID" value="EXB97333.1"/>
    <property type="molecule type" value="Genomic_DNA"/>
</dbReference>
<evidence type="ECO:0000256" key="3">
    <source>
        <dbReference type="ARBA" id="ARBA00009045"/>
    </source>
</evidence>
<evidence type="ECO:0000256" key="4">
    <source>
        <dbReference type="ARBA" id="ARBA00012483"/>
    </source>
</evidence>
<dbReference type="SUPFAM" id="SSF57850">
    <property type="entry name" value="RING/U-box"/>
    <property type="match status" value="1"/>
</dbReference>
<keyword evidence="17" id="KW-1185">Reference proteome</keyword>
<keyword evidence="6 14" id="KW-0812">Transmembrane</keyword>
<keyword evidence="11 14" id="KW-1133">Transmembrane helix</keyword>